<dbReference type="OrthoDB" id="418911at2759"/>
<keyword evidence="4 9" id="KW-0802">TPR repeat</keyword>
<dbReference type="FunFam" id="1.25.40.10:FF:000078">
    <property type="entry name" value="Transcriptional corepressor Cyc8"/>
    <property type="match status" value="1"/>
</dbReference>
<keyword evidence="12" id="KW-1185">Reference proteome</keyword>
<dbReference type="GO" id="GO:2000879">
    <property type="term" value="P:negative regulation of dipeptide transport"/>
    <property type="evidence" value="ECO:0007669"/>
    <property type="project" value="EnsemblFungi"/>
</dbReference>
<dbReference type="RefSeq" id="NP_983751.2">
    <property type="nucleotide sequence ID" value="NM_209104.2"/>
</dbReference>
<dbReference type="STRING" id="284811.Q75BB1"/>
<sequence>MNNPLGQHGGGAVGLRAAQALAAGTGPHGANGGGSPSGGVAAIAADGAGGGAAVDPLSQSAAETWLSIASLAETLGDADRAAMAYDATLQYNPSSTKALTSLAHLYRSRDVFQRAAELYQRALAVNPELGDVWATLGHCYLMLDDLQRAYAAYQQALYHLSNPNVPKLWHGIGILYDRYGSLDYAEEAFAKVLELDPHFEKVNEIYFRLGIIYKHQGKWNQALECFRYILPQPPAPLQEWDVWFQLGSVLESMGEWQGAREAYEHVLSQNDRHAKVLQQLGCLYGMNNVQFYDPQTALNLLLKSLEADSTDATTWYHLGRIHMVRNDYTAAYDAFQQAVNRDSRNPTFWCSIGVLYYQISQYRDALDAYTRAIRLNPYISEVWYDLGTLYETCNNQLSDALDAYKQAVRLDPNNVHIRERLEALTAQLANPGAQQPQQQPQQQQMQQPRGPAPIMLQPTLQQQDQTNPLNNKPAFYRSSPHGVAVAGTESAGHTPMSGRPQPLQQLNNNGSILEPSLLPQKRPMEGGMDTLVNAISQQELQQHQKKHMPSQNHPSLALATGQPQQLPPDAAPIIPPEKKGAPLPQFQKTEPEHAAKRLKHEQNNVEEQPVRSRTIPSITHPASMDHSGPGDQNHILSGPSVHATHVLPPVAVAAKGSERSQPVANGSTIKDLHATNTLPPVTGPIVNSDKLGSKAPPDTSKEAAHATAQAGFHDKVSPGQPDVGEKPKDSREVKSANTASTGAPVRNLPPLATAASPECSSTHTEISAAPSESITAAASENLEDQEPNLKTNSASSAVDLAERQKSSTEVATDYHPAAETAPTASNKLRSTDPPAPPDLHQPPAAESAEPTAIKPSADAIEKLQEEARMRQEEELEALQKKAAHNGVGTSTDLPKESVIRKVEEDENYDD</sequence>
<name>Q75BB1_EREGS</name>
<dbReference type="AlphaFoldDB" id="Q75BB1"/>
<dbReference type="PROSITE" id="PS50005">
    <property type="entry name" value="TPR"/>
    <property type="match status" value="8"/>
</dbReference>
<feature type="compositionally biased region" description="Low complexity" evidence="10">
    <location>
        <begin position="434"/>
        <end position="448"/>
    </location>
</feature>
<keyword evidence="7" id="KW-0539">Nucleus</keyword>
<evidence type="ECO:0000256" key="9">
    <source>
        <dbReference type="PROSITE-ProRule" id="PRU00339"/>
    </source>
</evidence>
<feature type="region of interest" description="Disordered" evidence="10">
    <location>
        <begin position="654"/>
        <end position="910"/>
    </location>
</feature>
<dbReference type="GO" id="GO:0003713">
    <property type="term" value="F:transcription coactivator activity"/>
    <property type="evidence" value="ECO:0007669"/>
    <property type="project" value="EnsemblFungi"/>
</dbReference>
<evidence type="ECO:0000256" key="7">
    <source>
        <dbReference type="ARBA" id="ARBA00023242"/>
    </source>
</evidence>
<feature type="region of interest" description="Disordered" evidence="10">
    <location>
        <begin position="485"/>
        <end position="510"/>
    </location>
</feature>
<accession>Q75BB1</accession>
<feature type="repeat" description="TPR" evidence="9">
    <location>
        <begin position="166"/>
        <end position="199"/>
    </location>
</feature>
<feature type="repeat" description="TPR" evidence="9">
    <location>
        <begin position="96"/>
        <end position="129"/>
    </location>
</feature>
<evidence type="ECO:0000256" key="8">
    <source>
        <dbReference type="ARBA" id="ARBA00061082"/>
    </source>
</evidence>
<dbReference type="Gene3D" id="1.25.40.10">
    <property type="entry name" value="Tetratricopeptide repeat domain"/>
    <property type="match status" value="3"/>
</dbReference>
<dbReference type="SMART" id="SM00028">
    <property type="entry name" value="TPR"/>
    <property type="match status" value="10"/>
</dbReference>
<feature type="repeat" description="TPR" evidence="9">
    <location>
        <begin position="312"/>
        <end position="345"/>
    </location>
</feature>
<organism evidence="11 12">
    <name type="scientific">Eremothecium gossypii (strain ATCC 10895 / CBS 109.51 / FGSC 9923 / NRRL Y-1056)</name>
    <name type="common">Yeast</name>
    <name type="synonym">Ashbya gossypii</name>
    <dbReference type="NCBI Taxonomy" id="284811"/>
    <lineage>
        <taxon>Eukaryota</taxon>
        <taxon>Fungi</taxon>
        <taxon>Dikarya</taxon>
        <taxon>Ascomycota</taxon>
        <taxon>Saccharomycotina</taxon>
        <taxon>Saccharomycetes</taxon>
        <taxon>Saccharomycetales</taxon>
        <taxon>Saccharomycetaceae</taxon>
        <taxon>Eremothecium</taxon>
    </lineage>
</organism>
<evidence type="ECO:0000313" key="11">
    <source>
        <dbReference type="EMBL" id="AAS51575.2"/>
    </source>
</evidence>
<dbReference type="GO" id="GO:0031490">
    <property type="term" value="F:chromatin DNA binding"/>
    <property type="evidence" value="ECO:0000318"/>
    <property type="project" value="GO_Central"/>
</dbReference>
<dbReference type="GO" id="GO:0045944">
    <property type="term" value="P:positive regulation of transcription by RNA polymerase II"/>
    <property type="evidence" value="ECO:0007669"/>
    <property type="project" value="EnsemblFungi"/>
</dbReference>
<dbReference type="GO" id="GO:0042304">
    <property type="term" value="P:regulation of fatty acid biosynthetic process"/>
    <property type="evidence" value="ECO:0007669"/>
    <property type="project" value="EnsemblFungi"/>
</dbReference>
<feature type="compositionally biased region" description="Basic and acidic residues" evidence="10">
    <location>
        <begin position="723"/>
        <end position="734"/>
    </location>
</feature>
<dbReference type="Pfam" id="PF13181">
    <property type="entry name" value="TPR_8"/>
    <property type="match status" value="1"/>
</dbReference>
<feature type="compositionally biased region" description="Basic and acidic residues" evidence="10">
    <location>
        <begin position="859"/>
        <end position="872"/>
    </location>
</feature>
<evidence type="ECO:0000256" key="4">
    <source>
        <dbReference type="ARBA" id="ARBA00022803"/>
    </source>
</evidence>
<feature type="compositionally biased region" description="Polar residues" evidence="10">
    <location>
        <begin position="758"/>
        <end position="778"/>
    </location>
</feature>
<evidence type="ECO:0000256" key="3">
    <source>
        <dbReference type="ARBA" id="ARBA00022737"/>
    </source>
</evidence>
<dbReference type="eggNOG" id="KOG1124">
    <property type="taxonomic scope" value="Eukaryota"/>
</dbReference>
<keyword evidence="5" id="KW-0805">Transcription regulation</keyword>
<feature type="region of interest" description="Disordered" evidence="10">
    <location>
        <begin position="430"/>
        <end position="454"/>
    </location>
</feature>
<dbReference type="GO" id="GO:0042826">
    <property type="term" value="F:histone deacetylase binding"/>
    <property type="evidence" value="ECO:0007669"/>
    <property type="project" value="EnsemblFungi"/>
</dbReference>
<feature type="repeat" description="TPR" evidence="9">
    <location>
        <begin position="62"/>
        <end position="95"/>
    </location>
</feature>
<feature type="repeat" description="TPR" evidence="9">
    <location>
        <begin position="346"/>
        <end position="379"/>
    </location>
</feature>
<dbReference type="Pfam" id="PF00515">
    <property type="entry name" value="TPR_1"/>
    <property type="match status" value="1"/>
</dbReference>
<evidence type="ECO:0000256" key="2">
    <source>
        <dbReference type="ARBA" id="ARBA00022491"/>
    </source>
</evidence>
<dbReference type="InterPro" id="IPR011990">
    <property type="entry name" value="TPR-like_helical_dom_sf"/>
</dbReference>
<dbReference type="HOGENOM" id="CLU_006762_3_0_1"/>
<dbReference type="GO" id="GO:0017053">
    <property type="term" value="C:transcription repressor complex"/>
    <property type="evidence" value="ECO:0000318"/>
    <property type="project" value="GO_Central"/>
</dbReference>
<dbReference type="Pfam" id="PF13432">
    <property type="entry name" value="TPR_16"/>
    <property type="match status" value="1"/>
</dbReference>
<protein>
    <submittedName>
        <fullName evidence="11">ADL344Wp</fullName>
    </submittedName>
</protein>
<feature type="repeat" description="TPR" evidence="9">
    <location>
        <begin position="130"/>
        <end position="163"/>
    </location>
</feature>
<dbReference type="GO" id="GO:0003714">
    <property type="term" value="F:transcription corepressor activity"/>
    <property type="evidence" value="ECO:0007669"/>
    <property type="project" value="EnsemblFungi"/>
</dbReference>
<dbReference type="GO" id="GO:0005634">
    <property type="term" value="C:nucleus"/>
    <property type="evidence" value="ECO:0007669"/>
    <property type="project" value="UniProtKB-SubCell"/>
</dbReference>
<evidence type="ECO:0000256" key="10">
    <source>
        <dbReference type="SAM" id="MobiDB-lite"/>
    </source>
</evidence>
<feature type="compositionally biased region" description="Pro residues" evidence="10">
    <location>
        <begin position="565"/>
        <end position="575"/>
    </location>
</feature>
<evidence type="ECO:0000256" key="6">
    <source>
        <dbReference type="ARBA" id="ARBA00023163"/>
    </source>
</evidence>
<reference evidence="11 12" key="1">
    <citation type="journal article" date="2004" name="Science">
        <title>The Ashbya gossypii genome as a tool for mapping the ancient Saccharomyces cerevisiae genome.</title>
        <authorList>
            <person name="Dietrich F.S."/>
            <person name="Voegeli S."/>
            <person name="Brachat S."/>
            <person name="Lerch A."/>
            <person name="Gates K."/>
            <person name="Steiner S."/>
            <person name="Mohr C."/>
            <person name="Pohlmann R."/>
            <person name="Luedi P."/>
            <person name="Choi S."/>
            <person name="Wing R.A."/>
            <person name="Flavier A."/>
            <person name="Gaffney T.D."/>
            <person name="Philippsen P."/>
        </authorList>
    </citation>
    <scope>NUCLEOTIDE SEQUENCE [LARGE SCALE GENOMIC DNA]</scope>
    <source>
        <strain evidence="12">ATCC 10895 / CBS 109.51 / FGSC 9923 / NRRL Y-1056</strain>
    </source>
</reference>
<dbReference type="InterPro" id="IPR051630">
    <property type="entry name" value="Corepressor-Demethylase"/>
</dbReference>
<dbReference type="FunFam" id="1.25.40.10:FF:000163">
    <property type="entry name" value="Transcriptional corepressor Cyc8"/>
    <property type="match status" value="1"/>
</dbReference>
<feature type="region of interest" description="Disordered" evidence="10">
    <location>
        <begin position="538"/>
        <end position="585"/>
    </location>
</feature>
<proteinExistence type="inferred from homology"/>
<feature type="compositionally biased region" description="Polar residues" evidence="10">
    <location>
        <begin position="659"/>
        <end position="679"/>
    </location>
</feature>
<dbReference type="GeneID" id="4619886"/>
<dbReference type="PROSITE" id="PS50293">
    <property type="entry name" value="TPR_REGION"/>
    <property type="match status" value="2"/>
</dbReference>
<dbReference type="Pfam" id="PF14559">
    <property type="entry name" value="TPR_19"/>
    <property type="match status" value="1"/>
</dbReference>
<evidence type="ECO:0000256" key="1">
    <source>
        <dbReference type="ARBA" id="ARBA00004123"/>
    </source>
</evidence>
<dbReference type="GO" id="GO:0000122">
    <property type="term" value="P:negative regulation of transcription by RNA polymerase II"/>
    <property type="evidence" value="ECO:0000318"/>
    <property type="project" value="GO_Central"/>
</dbReference>
<dbReference type="FunFam" id="1.25.40.10:FF:001929">
    <property type="entry name" value="Cyc8p"/>
    <property type="match status" value="1"/>
</dbReference>
<keyword evidence="6" id="KW-0804">Transcription</keyword>
<dbReference type="GO" id="GO:0000278">
    <property type="term" value="P:mitotic cell cycle"/>
    <property type="evidence" value="ECO:0007669"/>
    <property type="project" value="EnsemblFungi"/>
</dbReference>
<dbReference type="Proteomes" id="UP000000591">
    <property type="component" value="Chromosome IV"/>
</dbReference>
<dbReference type="InParanoid" id="Q75BB1"/>
<comment type="subcellular location">
    <subcellularLocation>
        <location evidence="1">Nucleus</location>
    </subcellularLocation>
</comment>
<dbReference type="PANTHER" id="PTHR14017:SF1">
    <property type="entry name" value="LD02225P"/>
    <property type="match status" value="1"/>
</dbReference>
<feature type="region of interest" description="Disordered" evidence="10">
    <location>
        <begin position="600"/>
        <end position="640"/>
    </location>
</feature>
<dbReference type="EMBL" id="AE016817">
    <property type="protein sequence ID" value="AAS51575.2"/>
    <property type="molecule type" value="Genomic_DNA"/>
</dbReference>
<feature type="compositionally biased region" description="Basic and acidic residues" evidence="10">
    <location>
        <begin position="893"/>
        <end position="903"/>
    </location>
</feature>
<keyword evidence="2" id="KW-0678">Repressor</keyword>
<gene>
    <name evidence="11" type="ORF">AGOS_ADL344W</name>
</gene>
<evidence type="ECO:0000313" key="12">
    <source>
        <dbReference type="Proteomes" id="UP000000591"/>
    </source>
</evidence>
<dbReference type="SUPFAM" id="SSF48452">
    <property type="entry name" value="TPR-like"/>
    <property type="match status" value="3"/>
</dbReference>
<feature type="repeat" description="TPR" evidence="9">
    <location>
        <begin position="240"/>
        <end position="273"/>
    </location>
</feature>
<dbReference type="GO" id="GO:0006338">
    <property type="term" value="P:chromatin remodeling"/>
    <property type="evidence" value="ECO:0007669"/>
    <property type="project" value="EnsemblFungi"/>
</dbReference>
<dbReference type="FunCoup" id="Q75BB1">
    <property type="interactions" value="379"/>
</dbReference>
<keyword evidence="3" id="KW-0677">Repeat</keyword>
<dbReference type="InterPro" id="IPR019734">
    <property type="entry name" value="TPR_rpt"/>
</dbReference>
<feature type="repeat" description="TPR" evidence="9">
    <location>
        <begin position="203"/>
        <end position="236"/>
    </location>
</feature>
<reference evidence="12" key="2">
    <citation type="journal article" date="2013" name="G3 (Bethesda)">
        <title>Genomes of Ashbya fungi isolated from insects reveal four mating-type loci, numerous translocations, lack of transposons, and distinct gene duplications.</title>
        <authorList>
            <person name="Dietrich F.S."/>
            <person name="Voegeli S."/>
            <person name="Kuo S."/>
            <person name="Philippsen P."/>
        </authorList>
    </citation>
    <scope>GENOME REANNOTATION</scope>
    <source>
        <strain evidence="12">ATCC 10895 / CBS 109.51 / FGSC 9923 / NRRL Y-1056</strain>
    </source>
</reference>
<comment type="similarity">
    <text evidence="8">Belongs to the CYC8/SSN6 family.</text>
</comment>
<evidence type="ECO:0000256" key="5">
    <source>
        <dbReference type="ARBA" id="ARBA00023015"/>
    </source>
</evidence>
<dbReference type="PANTHER" id="PTHR14017">
    <property type="entry name" value="LYSINE-SPECIFIC DEMETHYLASE"/>
    <property type="match status" value="1"/>
</dbReference>
<dbReference type="KEGG" id="ago:AGOS_ADL344W"/>
<dbReference type="GO" id="GO:0000978">
    <property type="term" value="F:RNA polymerase II cis-regulatory region sequence-specific DNA binding"/>
    <property type="evidence" value="ECO:0000318"/>
    <property type="project" value="GO_Central"/>
</dbReference>
<dbReference type="GO" id="GO:0006972">
    <property type="term" value="P:hyperosmotic response"/>
    <property type="evidence" value="ECO:0007669"/>
    <property type="project" value="EnsemblFungi"/>
</dbReference>